<dbReference type="PROSITE" id="PS00061">
    <property type="entry name" value="ADH_SHORT"/>
    <property type="match status" value="1"/>
</dbReference>
<protein>
    <submittedName>
        <fullName evidence="5">SDR family oxidoreductase</fullName>
    </submittedName>
</protein>
<comment type="caution">
    <text evidence="5">The sequence shown here is derived from an EMBL/GenBank/DDBJ whole genome shotgun (WGS) entry which is preliminary data.</text>
</comment>
<dbReference type="Pfam" id="PF00106">
    <property type="entry name" value="adh_short"/>
    <property type="match status" value="1"/>
</dbReference>
<dbReference type="PANTHER" id="PTHR42760:SF96">
    <property type="entry name" value="3-OXOACYL-[ACYL-CARRIER-PROTEIN] REDUCTASE FABG"/>
    <property type="match status" value="1"/>
</dbReference>
<dbReference type="FunFam" id="3.40.50.720:FF:000084">
    <property type="entry name" value="Short-chain dehydrogenase reductase"/>
    <property type="match status" value="1"/>
</dbReference>
<feature type="domain" description="Ketoreductase" evidence="4">
    <location>
        <begin position="11"/>
        <end position="193"/>
    </location>
</feature>
<dbReference type="EMBL" id="DXDC01000023">
    <property type="protein sequence ID" value="HIY64821.1"/>
    <property type="molecule type" value="Genomic_DNA"/>
</dbReference>
<accession>A0A9D1YST3</accession>
<reference evidence="5" key="1">
    <citation type="journal article" date="2021" name="PeerJ">
        <title>Extensive microbial diversity within the chicken gut microbiome revealed by metagenomics and culture.</title>
        <authorList>
            <person name="Gilroy R."/>
            <person name="Ravi A."/>
            <person name="Getino M."/>
            <person name="Pursley I."/>
            <person name="Horton D.L."/>
            <person name="Alikhan N.F."/>
            <person name="Baker D."/>
            <person name="Gharbi K."/>
            <person name="Hall N."/>
            <person name="Watson M."/>
            <person name="Adriaenssens E.M."/>
            <person name="Foster-Nyarko E."/>
            <person name="Jarju S."/>
            <person name="Secka A."/>
            <person name="Antonio M."/>
            <person name="Oren A."/>
            <person name="Chaudhuri R.R."/>
            <person name="La Ragione R."/>
            <person name="Hildebrand F."/>
            <person name="Pallen M.J."/>
        </authorList>
    </citation>
    <scope>NUCLEOTIDE SEQUENCE</scope>
    <source>
        <strain evidence="5">ChiGjej1B1-98</strain>
    </source>
</reference>
<dbReference type="CDD" id="cd05233">
    <property type="entry name" value="SDR_c"/>
    <property type="match status" value="1"/>
</dbReference>
<dbReference type="PRINTS" id="PR00080">
    <property type="entry name" value="SDRFAMILY"/>
</dbReference>
<proteinExistence type="inferred from homology"/>
<dbReference type="InterPro" id="IPR020904">
    <property type="entry name" value="Sc_DH/Rdtase_CS"/>
</dbReference>
<dbReference type="Gene3D" id="3.40.50.720">
    <property type="entry name" value="NAD(P)-binding Rossmann-like Domain"/>
    <property type="match status" value="1"/>
</dbReference>
<feature type="non-terminal residue" evidence="5">
    <location>
        <position position="209"/>
    </location>
</feature>
<gene>
    <name evidence="5" type="ORF">H9830_00915</name>
</gene>
<evidence type="ECO:0000259" key="4">
    <source>
        <dbReference type="SMART" id="SM00822"/>
    </source>
</evidence>
<dbReference type="GO" id="GO:0030497">
    <property type="term" value="P:fatty acid elongation"/>
    <property type="evidence" value="ECO:0007669"/>
    <property type="project" value="TreeGrafter"/>
</dbReference>
<dbReference type="InterPro" id="IPR002347">
    <property type="entry name" value="SDR_fam"/>
</dbReference>
<dbReference type="GO" id="GO:0016616">
    <property type="term" value="F:oxidoreductase activity, acting on the CH-OH group of donors, NAD or NADP as acceptor"/>
    <property type="evidence" value="ECO:0007669"/>
    <property type="project" value="TreeGrafter"/>
</dbReference>
<dbReference type="InterPro" id="IPR057326">
    <property type="entry name" value="KR_dom"/>
</dbReference>
<comment type="similarity">
    <text evidence="1 3">Belongs to the short-chain dehydrogenases/reductases (SDR) family.</text>
</comment>
<organism evidence="5 6">
    <name type="scientific">Candidatus Agrococcus pullicola</name>
    <dbReference type="NCBI Taxonomy" id="2838429"/>
    <lineage>
        <taxon>Bacteria</taxon>
        <taxon>Bacillati</taxon>
        <taxon>Actinomycetota</taxon>
        <taxon>Actinomycetes</taxon>
        <taxon>Micrococcales</taxon>
        <taxon>Microbacteriaceae</taxon>
        <taxon>Agrococcus</taxon>
    </lineage>
</organism>
<evidence type="ECO:0000256" key="2">
    <source>
        <dbReference type="ARBA" id="ARBA00023002"/>
    </source>
</evidence>
<evidence type="ECO:0000256" key="3">
    <source>
        <dbReference type="RuleBase" id="RU000363"/>
    </source>
</evidence>
<evidence type="ECO:0000256" key="1">
    <source>
        <dbReference type="ARBA" id="ARBA00006484"/>
    </source>
</evidence>
<dbReference type="SMART" id="SM00822">
    <property type="entry name" value="PKS_KR"/>
    <property type="match status" value="1"/>
</dbReference>
<dbReference type="PRINTS" id="PR00081">
    <property type="entry name" value="GDHRDH"/>
</dbReference>
<evidence type="ECO:0000313" key="5">
    <source>
        <dbReference type="EMBL" id="HIY64821.1"/>
    </source>
</evidence>
<dbReference type="Proteomes" id="UP000824005">
    <property type="component" value="Unassembled WGS sequence"/>
</dbReference>
<sequence>MEVTSEGPASRVVLVTGSGQGIGRQIAIDFARRGDSVAVVDINLERAEAVAAEIRAGGASAGAYYCDVSEEGSVRSAVEAVERDFGTIHVLINNAALFSSLVMKPFEEISVEEWDTIFSVNARGVFLCCRAVAPIMRRQKFGRIVNFSSSVVVTGRANYAHYVASKGAVQAFNKSLATELGSDNITANVVSPHGIETEIPRETISEDQW</sequence>
<dbReference type="AlphaFoldDB" id="A0A9D1YST3"/>
<keyword evidence="2" id="KW-0560">Oxidoreductase</keyword>
<reference evidence="5" key="2">
    <citation type="submission" date="2021-04" db="EMBL/GenBank/DDBJ databases">
        <authorList>
            <person name="Gilroy R."/>
        </authorList>
    </citation>
    <scope>NUCLEOTIDE SEQUENCE</scope>
    <source>
        <strain evidence="5">ChiGjej1B1-98</strain>
    </source>
</reference>
<dbReference type="SUPFAM" id="SSF51735">
    <property type="entry name" value="NAD(P)-binding Rossmann-fold domains"/>
    <property type="match status" value="1"/>
</dbReference>
<dbReference type="InterPro" id="IPR036291">
    <property type="entry name" value="NAD(P)-bd_dom_sf"/>
</dbReference>
<name>A0A9D1YST3_9MICO</name>
<evidence type="ECO:0000313" key="6">
    <source>
        <dbReference type="Proteomes" id="UP000824005"/>
    </source>
</evidence>
<dbReference type="PANTHER" id="PTHR42760">
    <property type="entry name" value="SHORT-CHAIN DEHYDROGENASES/REDUCTASES FAMILY MEMBER"/>
    <property type="match status" value="1"/>
</dbReference>